<dbReference type="InterPro" id="IPR015422">
    <property type="entry name" value="PyrdxlP-dep_Trfase_small"/>
</dbReference>
<evidence type="ECO:0000256" key="3">
    <source>
        <dbReference type="PIRSR" id="PIRSR001434-2"/>
    </source>
</evidence>
<dbReference type="PIRSF" id="PIRSF001434">
    <property type="entry name" value="CGS"/>
    <property type="match status" value="1"/>
</dbReference>
<dbReference type="HOGENOM" id="CLU_018986_2_0_0"/>
<sequence>MQSPSPSRGPRKLDIATRVVHTGERPARPDFVPVTTPIYPSASFVYEDLDVMDQALGGAEDAFVYTRYGNPTTRALEVAVADLEGTETAFAFASGMGALHAAIMTSIAPGDAIVASRDLYGATYAMLNGQLREWGCRVEFVDMLDLEAVGAAIERLRPALVVCEVISNPLLRVTDVPAVVEMAHRVGATVMVDATFCPTLYAPAADGADLVIHSLTKYIGGHGDVTGGIVATSKERRERLATFARTTGATIGPFEAWLALRGLKTLPLRMERHCANAAAIASALVEHPLVAHVNYPGLTSHPSHATARRLFGERGYGGMISFEIKDGGREQVFAFLSALELIVPATSLGDVYSLALYPAMSSHRALTPEERAAYGIGDGLVRISVGIEAPEDILADLDQALRAAAGTSR</sequence>
<dbReference type="PANTHER" id="PTHR11808:SF85">
    <property type="entry name" value="CYSTATHIONINE GAMMA-LYASE-RELATED"/>
    <property type="match status" value="1"/>
</dbReference>
<protein>
    <submittedName>
        <fullName evidence="5">Cystathionine gamma-synthase</fullName>
        <ecNumber evidence="5">2.5.1.48</ecNumber>
    </submittedName>
</protein>
<dbReference type="GO" id="GO:0005737">
    <property type="term" value="C:cytoplasm"/>
    <property type="evidence" value="ECO:0007669"/>
    <property type="project" value="TreeGrafter"/>
</dbReference>
<evidence type="ECO:0000256" key="1">
    <source>
        <dbReference type="ARBA" id="ARBA00001933"/>
    </source>
</evidence>
<dbReference type="InterPro" id="IPR015424">
    <property type="entry name" value="PyrdxlP-dep_Trfase"/>
</dbReference>
<dbReference type="InterPro" id="IPR015421">
    <property type="entry name" value="PyrdxlP-dep_Trfase_major"/>
</dbReference>
<dbReference type="OrthoDB" id="9780685at2"/>
<dbReference type="EMBL" id="CP001823">
    <property type="protein sequence ID" value="ACZ37473.1"/>
    <property type="molecule type" value="Genomic_DNA"/>
</dbReference>
<dbReference type="CDD" id="cd00614">
    <property type="entry name" value="CGS_like"/>
    <property type="match status" value="1"/>
</dbReference>
<dbReference type="PROSITE" id="PS00868">
    <property type="entry name" value="CYS_MET_METAB_PP"/>
    <property type="match status" value="1"/>
</dbReference>
<dbReference type="PANTHER" id="PTHR11808">
    <property type="entry name" value="TRANS-SULFURATION ENZYME FAMILY MEMBER"/>
    <property type="match status" value="1"/>
</dbReference>
<proteinExistence type="inferred from homology"/>
<keyword evidence="2 3" id="KW-0663">Pyridoxal phosphate</keyword>
<dbReference type="GO" id="GO:0019346">
    <property type="term" value="P:transsulfuration"/>
    <property type="evidence" value="ECO:0007669"/>
    <property type="project" value="InterPro"/>
</dbReference>
<comment type="cofactor">
    <cofactor evidence="1 4">
        <name>pyridoxal 5'-phosphate</name>
        <dbReference type="ChEBI" id="CHEBI:597326"/>
    </cofactor>
</comment>
<dbReference type="Pfam" id="PF01053">
    <property type="entry name" value="Cys_Met_Meta_PP"/>
    <property type="match status" value="1"/>
</dbReference>
<accession>D1C5F7</accession>
<evidence type="ECO:0000256" key="2">
    <source>
        <dbReference type="ARBA" id="ARBA00022898"/>
    </source>
</evidence>
<dbReference type="SUPFAM" id="SSF53383">
    <property type="entry name" value="PLP-dependent transferases"/>
    <property type="match status" value="1"/>
</dbReference>
<dbReference type="eggNOG" id="COG0626">
    <property type="taxonomic scope" value="Bacteria"/>
</dbReference>
<dbReference type="FunFam" id="3.40.640.10:FF:000046">
    <property type="entry name" value="Cystathionine gamma-lyase"/>
    <property type="match status" value="1"/>
</dbReference>
<organism evidence="5 6">
    <name type="scientific">Sphaerobacter thermophilus (strain ATCC 49802 / DSM 20745 / KCCM 41009 / NCIMB 13125 / S 6022)</name>
    <dbReference type="NCBI Taxonomy" id="479434"/>
    <lineage>
        <taxon>Bacteria</taxon>
        <taxon>Pseudomonadati</taxon>
        <taxon>Thermomicrobiota</taxon>
        <taxon>Thermomicrobia</taxon>
        <taxon>Sphaerobacterales</taxon>
        <taxon>Sphaerobacterineae</taxon>
        <taxon>Sphaerobacteraceae</taxon>
        <taxon>Sphaerobacter</taxon>
    </lineage>
</organism>
<dbReference type="GO" id="GO:0003962">
    <property type="term" value="F:cystathionine gamma-synthase activity"/>
    <property type="evidence" value="ECO:0007669"/>
    <property type="project" value="UniProtKB-EC"/>
</dbReference>
<dbReference type="EC" id="2.5.1.48" evidence="5"/>
<keyword evidence="6" id="KW-1185">Reference proteome</keyword>
<evidence type="ECO:0000256" key="4">
    <source>
        <dbReference type="RuleBase" id="RU362118"/>
    </source>
</evidence>
<dbReference type="Proteomes" id="UP000002027">
    <property type="component" value="Chromosome 1"/>
</dbReference>
<dbReference type="STRING" id="479434.Sthe_0034"/>
<reference evidence="5 6" key="2">
    <citation type="journal article" date="2010" name="Stand. Genomic Sci.">
        <title>Complete genome sequence of Desulfohalobium retbaense type strain (HR(100)).</title>
        <authorList>
            <person name="Spring S."/>
            <person name="Nolan M."/>
            <person name="Lapidus A."/>
            <person name="Glavina Del Rio T."/>
            <person name="Copeland A."/>
            <person name="Tice H."/>
            <person name="Cheng J.F."/>
            <person name="Lucas S."/>
            <person name="Land M."/>
            <person name="Chen F."/>
            <person name="Bruce D."/>
            <person name="Goodwin L."/>
            <person name="Pitluck S."/>
            <person name="Ivanova N."/>
            <person name="Mavromatis K."/>
            <person name="Mikhailova N."/>
            <person name="Pati A."/>
            <person name="Chen A."/>
            <person name="Palaniappan K."/>
            <person name="Hauser L."/>
            <person name="Chang Y.J."/>
            <person name="Jeffries C.D."/>
            <person name="Munk C."/>
            <person name="Kiss H."/>
            <person name="Chain P."/>
            <person name="Han C."/>
            <person name="Brettin T."/>
            <person name="Detter J.C."/>
            <person name="Schuler E."/>
            <person name="Goker M."/>
            <person name="Rohde M."/>
            <person name="Bristow J."/>
            <person name="Eisen J.A."/>
            <person name="Markowitz V."/>
            <person name="Hugenholtz P."/>
            <person name="Kyrpides N.C."/>
            <person name="Klenk H.P."/>
        </authorList>
    </citation>
    <scope>NUCLEOTIDE SEQUENCE [LARGE SCALE GENOMIC DNA]</scope>
    <source>
        <strain evidence="6">ATCC 49802 / DSM 20745 / S 6022</strain>
    </source>
</reference>
<dbReference type="KEGG" id="sti:Sthe_0034"/>
<evidence type="ECO:0000313" key="6">
    <source>
        <dbReference type="Proteomes" id="UP000002027"/>
    </source>
</evidence>
<dbReference type="GO" id="GO:0019343">
    <property type="term" value="P:cysteine biosynthetic process via cystathionine"/>
    <property type="evidence" value="ECO:0007669"/>
    <property type="project" value="TreeGrafter"/>
</dbReference>
<dbReference type="GO" id="GO:0030170">
    <property type="term" value="F:pyridoxal phosphate binding"/>
    <property type="evidence" value="ECO:0007669"/>
    <property type="project" value="InterPro"/>
</dbReference>
<dbReference type="GO" id="GO:0004123">
    <property type="term" value="F:cystathionine gamma-lyase activity"/>
    <property type="evidence" value="ECO:0007669"/>
    <property type="project" value="TreeGrafter"/>
</dbReference>
<dbReference type="InterPro" id="IPR000277">
    <property type="entry name" value="Cys/Met-Metab_PyrdxlP-dep_enz"/>
</dbReference>
<name>D1C5F7_SPHTD</name>
<dbReference type="RefSeq" id="WP_012870522.1">
    <property type="nucleotide sequence ID" value="NC_013523.1"/>
</dbReference>
<gene>
    <name evidence="5" type="ordered locus">Sthe_0034</name>
</gene>
<reference evidence="6" key="1">
    <citation type="submission" date="2009-11" db="EMBL/GenBank/DDBJ databases">
        <title>The complete chromosome 1 of Sphaerobacter thermophilus DSM 20745.</title>
        <authorList>
            <person name="Lucas S."/>
            <person name="Copeland A."/>
            <person name="Lapidus A."/>
            <person name="Glavina del Rio T."/>
            <person name="Dalin E."/>
            <person name="Tice H."/>
            <person name="Bruce D."/>
            <person name="Goodwin L."/>
            <person name="Pitluck S."/>
            <person name="Kyrpides N."/>
            <person name="Mavromatis K."/>
            <person name="Ivanova N."/>
            <person name="Mikhailova N."/>
            <person name="LaButti K.M."/>
            <person name="Clum A."/>
            <person name="Sun H.I."/>
            <person name="Brettin T."/>
            <person name="Detter J.C."/>
            <person name="Han C."/>
            <person name="Larimer F."/>
            <person name="Land M."/>
            <person name="Hauser L."/>
            <person name="Markowitz V."/>
            <person name="Cheng J.F."/>
            <person name="Hugenholtz P."/>
            <person name="Woyke T."/>
            <person name="Wu D."/>
            <person name="Steenblock K."/>
            <person name="Schneider S."/>
            <person name="Pukall R."/>
            <person name="Goeker M."/>
            <person name="Klenk H.P."/>
            <person name="Eisen J.A."/>
        </authorList>
    </citation>
    <scope>NUCLEOTIDE SEQUENCE [LARGE SCALE GENOMIC DNA]</scope>
    <source>
        <strain evidence="6">ATCC 49802 / DSM 20745 / S 6022</strain>
    </source>
</reference>
<evidence type="ECO:0000313" key="5">
    <source>
        <dbReference type="EMBL" id="ACZ37473.1"/>
    </source>
</evidence>
<keyword evidence="5" id="KW-0808">Transferase</keyword>
<dbReference type="Gene3D" id="3.90.1150.10">
    <property type="entry name" value="Aspartate Aminotransferase, domain 1"/>
    <property type="match status" value="1"/>
</dbReference>
<dbReference type="InParanoid" id="D1C5F7"/>
<feature type="modified residue" description="N6-(pyridoxal phosphate)lysine" evidence="3">
    <location>
        <position position="217"/>
    </location>
</feature>
<dbReference type="Gene3D" id="3.40.640.10">
    <property type="entry name" value="Type I PLP-dependent aspartate aminotransferase-like (Major domain)"/>
    <property type="match status" value="1"/>
</dbReference>
<dbReference type="AlphaFoldDB" id="D1C5F7"/>
<dbReference type="InterPro" id="IPR054542">
    <property type="entry name" value="Cys_met_metab_PP"/>
</dbReference>
<comment type="similarity">
    <text evidence="4">Belongs to the trans-sulfuration enzymes family.</text>
</comment>